<feature type="signal peptide" evidence="1">
    <location>
        <begin position="1"/>
        <end position="18"/>
    </location>
</feature>
<evidence type="ECO:0000313" key="2">
    <source>
        <dbReference type="EMBL" id="BAU72569.1"/>
    </source>
</evidence>
<evidence type="ECO:0000313" key="3">
    <source>
        <dbReference type="Proteomes" id="UP000218554"/>
    </source>
</evidence>
<dbReference type="RefSeq" id="WP_004420098.1">
    <property type="nucleotide sequence ID" value="NZ_AJMR01000047.1"/>
</dbReference>
<organism evidence="2 3">
    <name type="scientific">Metapseudomonas furukawaii</name>
    <name type="common">Pseudomonas furukawaii</name>
    <dbReference type="NCBI Taxonomy" id="1149133"/>
    <lineage>
        <taxon>Bacteria</taxon>
        <taxon>Pseudomonadati</taxon>
        <taxon>Pseudomonadota</taxon>
        <taxon>Gammaproteobacteria</taxon>
        <taxon>Pseudomonadales</taxon>
        <taxon>Pseudomonadaceae</taxon>
        <taxon>Metapseudomonas</taxon>
    </lineage>
</organism>
<protein>
    <submittedName>
        <fullName evidence="2">FAD/FMN-containing dehydrogenases</fullName>
    </submittedName>
</protein>
<reference evidence="2 3" key="2">
    <citation type="journal article" date="2017" name="Int. J. Syst. Evol. Microbiol.">
        <title>Pseudomonas furukawaii sp. nov., a polychlorinated biphenyl-degrading bacterium isolated from biphenyl-contaminated soil in Japan.</title>
        <authorList>
            <person name="Kimura N."/>
            <person name="Watanabe T."/>
            <person name="Suenaga H."/>
            <person name="Fujihara H."/>
            <person name="Futagami T."/>
            <person name="Goto M."/>
            <person name="Hanada S."/>
            <person name="Hirose J."/>
        </authorList>
    </citation>
    <scope>NUCLEOTIDE SEQUENCE [LARGE SCALE GENOMIC DNA]</scope>
    <source>
        <strain evidence="3">DSM 10086 / NBRC 110670 / KF707</strain>
    </source>
</reference>
<feature type="chain" id="PRO_5042016049" evidence="1">
    <location>
        <begin position="19"/>
        <end position="155"/>
    </location>
</feature>
<name>A0AAD1FE43_METFU</name>
<accession>A0AAD1FE43</accession>
<dbReference type="EMBL" id="AP014862">
    <property type="protein sequence ID" value="BAU72569.1"/>
    <property type="molecule type" value="Genomic_DNA"/>
</dbReference>
<gene>
    <name evidence="2" type="ORF">KF707C_8810</name>
</gene>
<dbReference type="Proteomes" id="UP000218554">
    <property type="component" value="Chromosome"/>
</dbReference>
<keyword evidence="3" id="KW-1185">Reference proteome</keyword>
<dbReference type="AlphaFoldDB" id="A0AAD1FE43"/>
<proteinExistence type="predicted"/>
<sequence length="155" mass="17110">MRFFLGLTLCLLAALGQAAETGERLAPWTLLDQYDQAYSLNDDLKVLLVARDMDGGKLVNAALEGLPKDYLESRHAVFVADISRMPSVISSLFAVPAMRDYNYRVLLDRDARVTHRYPAPAASVLWLQLDRGTLTGQKAFNDAAALREALESLAP</sequence>
<keyword evidence="1" id="KW-0732">Signal</keyword>
<evidence type="ECO:0000256" key="1">
    <source>
        <dbReference type="SAM" id="SignalP"/>
    </source>
</evidence>
<dbReference type="KEGG" id="pfuw:KF707C_8810"/>
<reference evidence="3" key="1">
    <citation type="submission" date="2015-05" db="EMBL/GenBank/DDBJ databases">
        <title>Draft genome sequencing of a biphenyl-degrading bacterium, Pseudomonas balearica KF707 (=NBRC110670).</title>
        <authorList>
            <person name="Kimura N."/>
            <person name="Hirose J."/>
            <person name="Watanabe T."/>
            <person name="Suenaga H."/>
            <person name="Fujihara H."/>
            <person name="Noguchi M."/>
            <person name="Hashimoto M."/>
            <person name="Shimodaira J."/>
            <person name="Tsuchikane K."/>
            <person name="Hosoyama A."/>
            <person name="Yamazoe A."/>
            <person name="Fujita N."/>
            <person name="Furukawa K."/>
        </authorList>
    </citation>
    <scope>NUCLEOTIDE SEQUENCE [LARGE SCALE GENOMIC DNA]</scope>
    <source>
        <strain evidence="3">DSM 10086 / NBRC 110670 / KF707</strain>
    </source>
</reference>